<gene>
    <name evidence="8" type="ORF">NQ317_001274</name>
</gene>
<dbReference type="InterPro" id="IPR050549">
    <property type="entry name" value="MFS_Trehalose_Transporter"/>
</dbReference>
<feature type="transmembrane region" description="Helical" evidence="6">
    <location>
        <begin position="408"/>
        <end position="429"/>
    </location>
</feature>
<sequence length="476" mass="52718">MVVFTINLMVLQGGLKLSHIKKFGIFMRPSRITNFLDLLCCRYGLVFFNGYTVIDLRDILMMMSGASFSWSSPILPKLLNDTDTPFGRNISTEEGSWISSLVPLGCTFGPFIFAYMADKIGRKLTLLSLGIPFLVSYIILAFATTIELYYLARFLIGFAAGGTFMIMPNYSGEIADKSIRGALGSTLSIAVCIGLIISYALGPNVPSNISGPIRCYVGEECPHYYLSKGKRDVAKTELQRIRGGDRNGETEKEFLEIEAELSEEYEISISKTIMSKGLRKAFAISISLLIFQQFTGINFVYYYTQIIFQETGAALSAEACSIIIGVVQLLSSFITLFIIDRLASAVGMVLSEVLLATYICLKNLDVDLSSVSFLPILTLSAFIVTYNSGFGPLPWIMLGELFPTPVKVLVSSVVSCLTWFLSFLFTKYFDVFLQFGLAQTFFLFSGCCVLALFFSIFCVIETKGKSLKEIQDILQS</sequence>
<dbReference type="PANTHER" id="PTHR48021">
    <property type="match status" value="1"/>
</dbReference>
<feature type="transmembrane region" description="Helical" evidence="6">
    <location>
        <begin position="315"/>
        <end position="339"/>
    </location>
</feature>
<feature type="domain" description="Major facilitator superfamily (MFS) profile" evidence="7">
    <location>
        <begin position="44"/>
        <end position="463"/>
    </location>
</feature>
<evidence type="ECO:0000256" key="6">
    <source>
        <dbReference type="SAM" id="Phobius"/>
    </source>
</evidence>
<feature type="transmembrane region" description="Helical" evidence="6">
    <location>
        <begin position="124"/>
        <end position="144"/>
    </location>
</feature>
<name>A0ABQ9J0M6_9CUCU</name>
<comment type="subcellular location">
    <subcellularLocation>
        <location evidence="1">Membrane</location>
        <topology evidence="1">Multi-pass membrane protein</topology>
    </subcellularLocation>
</comment>
<evidence type="ECO:0000256" key="2">
    <source>
        <dbReference type="ARBA" id="ARBA00022692"/>
    </source>
</evidence>
<organism evidence="8 9">
    <name type="scientific">Molorchus minor</name>
    <dbReference type="NCBI Taxonomy" id="1323400"/>
    <lineage>
        <taxon>Eukaryota</taxon>
        <taxon>Metazoa</taxon>
        <taxon>Ecdysozoa</taxon>
        <taxon>Arthropoda</taxon>
        <taxon>Hexapoda</taxon>
        <taxon>Insecta</taxon>
        <taxon>Pterygota</taxon>
        <taxon>Neoptera</taxon>
        <taxon>Endopterygota</taxon>
        <taxon>Coleoptera</taxon>
        <taxon>Polyphaga</taxon>
        <taxon>Cucujiformia</taxon>
        <taxon>Chrysomeloidea</taxon>
        <taxon>Cerambycidae</taxon>
        <taxon>Lamiinae</taxon>
        <taxon>Monochamini</taxon>
        <taxon>Molorchus</taxon>
    </lineage>
</organism>
<dbReference type="InterPro" id="IPR005828">
    <property type="entry name" value="MFS_sugar_transport-like"/>
</dbReference>
<keyword evidence="9" id="KW-1185">Reference proteome</keyword>
<reference evidence="8" key="1">
    <citation type="journal article" date="2023" name="Insect Mol. Biol.">
        <title>Genome sequencing provides insights into the evolution of gene families encoding plant cell wall-degrading enzymes in longhorned beetles.</title>
        <authorList>
            <person name="Shin N.R."/>
            <person name="Okamura Y."/>
            <person name="Kirsch R."/>
            <person name="Pauchet Y."/>
        </authorList>
    </citation>
    <scope>NUCLEOTIDE SEQUENCE</scope>
    <source>
        <strain evidence="8">MMC_N1</strain>
    </source>
</reference>
<dbReference type="Pfam" id="PF00083">
    <property type="entry name" value="Sugar_tr"/>
    <property type="match status" value="1"/>
</dbReference>
<dbReference type="InterPro" id="IPR003663">
    <property type="entry name" value="Sugar/inositol_transpt"/>
</dbReference>
<feature type="transmembrane region" description="Helical" evidence="6">
    <location>
        <begin position="182"/>
        <end position="201"/>
    </location>
</feature>
<feature type="transmembrane region" description="Helical" evidence="6">
    <location>
        <begin position="373"/>
        <end position="396"/>
    </location>
</feature>
<dbReference type="InterPro" id="IPR005829">
    <property type="entry name" value="Sugar_transporter_CS"/>
</dbReference>
<comment type="caution">
    <text evidence="8">The sequence shown here is derived from an EMBL/GenBank/DDBJ whole genome shotgun (WGS) entry which is preliminary data.</text>
</comment>
<keyword evidence="4 6" id="KW-0472">Membrane</keyword>
<accession>A0ABQ9J0M6</accession>
<feature type="transmembrane region" description="Helical" evidence="6">
    <location>
        <begin position="150"/>
        <end position="170"/>
    </location>
</feature>
<feature type="transmembrane region" description="Helical" evidence="6">
    <location>
        <begin position="441"/>
        <end position="460"/>
    </location>
</feature>
<dbReference type="PROSITE" id="PS50850">
    <property type="entry name" value="MFS"/>
    <property type="match status" value="1"/>
</dbReference>
<evidence type="ECO:0000259" key="7">
    <source>
        <dbReference type="PROSITE" id="PS50850"/>
    </source>
</evidence>
<feature type="transmembrane region" description="Helical" evidence="6">
    <location>
        <begin position="35"/>
        <end position="54"/>
    </location>
</feature>
<dbReference type="PROSITE" id="PS00217">
    <property type="entry name" value="SUGAR_TRANSPORT_2"/>
    <property type="match status" value="1"/>
</dbReference>
<proteinExistence type="predicted"/>
<keyword evidence="5" id="KW-0325">Glycoprotein</keyword>
<dbReference type="PANTHER" id="PTHR48021:SF47">
    <property type="entry name" value="GH17672P"/>
    <property type="match status" value="1"/>
</dbReference>
<dbReference type="SUPFAM" id="SSF103473">
    <property type="entry name" value="MFS general substrate transporter"/>
    <property type="match status" value="1"/>
</dbReference>
<protein>
    <recommendedName>
        <fullName evidence="7">Major facilitator superfamily (MFS) profile domain-containing protein</fullName>
    </recommendedName>
</protein>
<dbReference type="InterPro" id="IPR020846">
    <property type="entry name" value="MFS_dom"/>
</dbReference>
<keyword evidence="2 6" id="KW-0812">Transmembrane</keyword>
<evidence type="ECO:0000256" key="1">
    <source>
        <dbReference type="ARBA" id="ARBA00004141"/>
    </source>
</evidence>
<dbReference type="Proteomes" id="UP001162164">
    <property type="component" value="Unassembled WGS sequence"/>
</dbReference>
<dbReference type="Gene3D" id="1.20.1250.20">
    <property type="entry name" value="MFS general substrate transporter like domains"/>
    <property type="match status" value="1"/>
</dbReference>
<evidence type="ECO:0000256" key="3">
    <source>
        <dbReference type="ARBA" id="ARBA00022989"/>
    </source>
</evidence>
<feature type="transmembrane region" description="Helical" evidence="6">
    <location>
        <begin position="97"/>
        <end position="117"/>
    </location>
</feature>
<feature type="transmembrane region" description="Helical" evidence="6">
    <location>
        <begin position="281"/>
        <end position="303"/>
    </location>
</feature>
<keyword evidence="3 6" id="KW-1133">Transmembrane helix</keyword>
<dbReference type="EMBL" id="JAPWTJ010001588">
    <property type="protein sequence ID" value="KAJ8970706.1"/>
    <property type="molecule type" value="Genomic_DNA"/>
</dbReference>
<evidence type="ECO:0000313" key="8">
    <source>
        <dbReference type="EMBL" id="KAJ8970706.1"/>
    </source>
</evidence>
<evidence type="ECO:0000256" key="5">
    <source>
        <dbReference type="ARBA" id="ARBA00023180"/>
    </source>
</evidence>
<evidence type="ECO:0000313" key="9">
    <source>
        <dbReference type="Proteomes" id="UP001162164"/>
    </source>
</evidence>
<dbReference type="InterPro" id="IPR036259">
    <property type="entry name" value="MFS_trans_sf"/>
</dbReference>
<evidence type="ECO:0000256" key="4">
    <source>
        <dbReference type="ARBA" id="ARBA00023136"/>
    </source>
</evidence>
<dbReference type="PRINTS" id="PR00171">
    <property type="entry name" value="SUGRTRNSPORT"/>
</dbReference>